<feature type="transmembrane region" description="Helical" evidence="1">
    <location>
        <begin position="29"/>
        <end position="51"/>
    </location>
</feature>
<keyword evidence="1" id="KW-0812">Transmembrane</keyword>
<dbReference type="EMBL" id="JAAORB010000047">
    <property type="protein sequence ID" value="NHQ75785.1"/>
    <property type="molecule type" value="Genomic_DNA"/>
</dbReference>
<evidence type="ECO:0000256" key="1">
    <source>
        <dbReference type="SAM" id="Phobius"/>
    </source>
</evidence>
<reference evidence="2" key="1">
    <citation type="submission" date="2020-03" db="EMBL/GenBank/DDBJ databases">
        <title>Roseovarius gahaiensis sp. nov., isolated from Gahai Saline Lake, China.</title>
        <authorList>
            <person name="Sun X."/>
        </authorList>
    </citation>
    <scope>NUCLEOTIDE SEQUENCE</scope>
    <source>
        <strain evidence="2">GH877</strain>
    </source>
</reference>
<evidence type="ECO:0000313" key="2">
    <source>
        <dbReference type="EMBL" id="NHQ75785.1"/>
    </source>
</evidence>
<dbReference type="AlphaFoldDB" id="A0A967EHF0"/>
<name>A0A967EHF0_9RHOB</name>
<proteinExistence type="predicted"/>
<protein>
    <submittedName>
        <fullName evidence="2">Uncharacterized protein</fullName>
    </submittedName>
</protein>
<gene>
    <name evidence="2" type="ORF">HAT86_15135</name>
</gene>
<comment type="caution">
    <text evidence="2">The sequence shown here is derived from an EMBL/GenBank/DDBJ whole genome shotgun (WGS) entry which is preliminary data.</text>
</comment>
<organism evidence="2 3">
    <name type="scientific">Roseovarius gahaiensis</name>
    <dbReference type="NCBI Taxonomy" id="2716691"/>
    <lineage>
        <taxon>Bacteria</taxon>
        <taxon>Pseudomonadati</taxon>
        <taxon>Pseudomonadota</taxon>
        <taxon>Alphaproteobacteria</taxon>
        <taxon>Rhodobacterales</taxon>
        <taxon>Roseobacteraceae</taxon>
        <taxon>Roseovarius</taxon>
    </lineage>
</organism>
<keyword evidence="1" id="KW-1133">Transmembrane helix</keyword>
<keyword evidence="1" id="KW-0472">Membrane</keyword>
<accession>A0A967EHF0</accession>
<evidence type="ECO:0000313" key="3">
    <source>
        <dbReference type="Proteomes" id="UP000639775"/>
    </source>
</evidence>
<dbReference type="Proteomes" id="UP000639775">
    <property type="component" value="Unassembled WGS sequence"/>
</dbReference>
<sequence length="113" mass="12778">MAGAAIIGPYRRALAHLVPMIVLYLSARLRVSALLLPLSGMFLGLVLRWLINLRGKSRMILMWLDGLLKYIHVQIRHVVKECAALSMAKQLLVWLSDRSRLDCLNMVTRPSKA</sequence>
<keyword evidence="3" id="KW-1185">Reference proteome</keyword>
<dbReference type="RefSeq" id="WP_167199738.1">
    <property type="nucleotide sequence ID" value="NZ_JAAORB010000047.1"/>
</dbReference>